<comment type="pathway">
    <text evidence="1">Bacterial outer membrane biogenesis; LPS O-antigen biosynthesis.</text>
</comment>
<keyword evidence="5" id="KW-1185">Reference proteome</keyword>
<reference evidence="4 5" key="1">
    <citation type="submission" date="2018-08" db="EMBL/GenBank/DDBJ databases">
        <title>Flavobacterium tibetense sp. nov., isolated from a wetland YonghuCo on Tibetan Plateau.</title>
        <authorList>
            <person name="Phurbu D."/>
            <person name="Lu H."/>
            <person name="Xing P."/>
        </authorList>
    </citation>
    <scope>NUCLEOTIDE SEQUENCE [LARGE SCALE GENOMIC DNA]</scope>
    <source>
        <strain evidence="4 5">DJC</strain>
    </source>
</reference>
<dbReference type="SUPFAM" id="SSF51735">
    <property type="entry name" value="NAD(P)-binding Rossmann-fold domains"/>
    <property type="match status" value="1"/>
</dbReference>
<protein>
    <submittedName>
        <fullName evidence="4">NAD(P)-dependent oxidoreductase</fullName>
    </submittedName>
</protein>
<dbReference type="InterPro" id="IPR001509">
    <property type="entry name" value="Epimerase_deHydtase"/>
</dbReference>
<dbReference type="Pfam" id="PF01370">
    <property type="entry name" value="Epimerase"/>
    <property type="match status" value="1"/>
</dbReference>
<comment type="similarity">
    <text evidence="2">Belongs to the NAD(P)-dependent epimerase/dehydratase family.</text>
</comment>
<evidence type="ECO:0000256" key="1">
    <source>
        <dbReference type="ARBA" id="ARBA00005125"/>
    </source>
</evidence>
<evidence type="ECO:0000259" key="3">
    <source>
        <dbReference type="Pfam" id="PF01370"/>
    </source>
</evidence>
<evidence type="ECO:0000313" key="5">
    <source>
        <dbReference type="Proteomes" id="UP000284547"/>
    </source>
</evidence>
<evidence type="ECO:0000313" key="4">
    <source>
        <dbReference type="EMBL" id="RGP36273.1"/>
    </source>
</evidence>
<dbReference type="PANTHER" id="PTHR43000">
    <property type="entry name" value="DTDP-D-GLUCOSE 4,6-DEHYDRATASE-RELATED"/>
    <property type="match status" value="1"/>
</dbReference>
<gene>
    <name evidence="4" type="ORF">D1012_15930</name>
</gene>
<accession>A0A411YZM5</accession>
<proteinExistence type="inferred from homology"/>
<dbReference type="AlphaFoldDB" id="A0A411YZM5"/>
<dbReference type="Gene3D" id="3.40.50.720">
    <property type="entry name" value="NAD(P)-binding Rossmann-like Domain"/>
    <property type="match status" value="1"/>
</dbReference>
<organism evidence="4 5">
    <name type="scientific">Pseudotabrizicola alkalilacus</name>
    <dbReference type="NCBI Taxonomy" id="2305252"/>
    <lineage>
        <taxon>Bacteria</taxon>
        <taxon>Pseudomonadati</taxon>
        <taxon>Pseudomonadota</taxon>
        <taxon>Alphaproteobacteria</taxon>
        <taxon>Rhodobacterales</taxon>
        <taxon>Paracoccaceae</taxon>
        <taxon>Pseudotabrizicola</taxon>
    </lineage>
</organism>
<dbReference type="Gene3D" id="3.90.25.10">
    <property type="entry name" value="UDP-galactose 4-epimerase, domain 1"/>
    <property type="match status" value="1"/>
</dbReference>
<dbReference type="Proteomes" id="UP000284547">
    <property type="component" value="Unassembled WGS sequence"/>
</dbReference>
<name>A0A411YZM5_9RHOB</name>
<feature type="domain" description="NAD-dependent epimerase/dehydratase" evidence="3">
    <location>
        <begin position="36"/>
        <end position="266"/>
    </location>
</feature>
<dbReference type="InterPro" id="IPR036291">
    <property type="entry name" value="NAD(P)-bd_dom_sf"/>
</dbReference>
<dbReference type="EMBL" id="QWEY01000009">
    <property type="protein sequence ID" value="RGP36273.1"/>
    <property type="molecule type" value="Genomic_DNA"/>
</dbReference>
<comment type="caution">
    <text evidence="4">The sequence shown here is derived from an EMBL/GenBank/DDBJ whole genome shotgun (WGS) entry which is preliminary data.</text>
</comment>
<evidence type="ECO:0000256" key="2">
    <source>
        <dbReference type="ARBA" id="ARBA00007637"/>
    </source>
</evidence>
<sequence>MATPLVYGFEFRRTCQQSLSESQRGHWVQEIAGQRVLVTGAGGFIGSHVMTTLMQSGAVPIGLVRSLSPVQQDNGFEWVAADLVTDPLDDLLAGLRPNTIIHCAGRTAAPDTDAGREALFAANLTATARLMSAVSRMGHPVRLVIVSSAAIWAPMPPGLVAIDETHPMRPVAAYGVSKAAATLHALAEGDRLDLDLAVAVPFNVIGPGQPRRLVPQAFIEQLRARPAALALSNAAAVRDWIDVRDVATALVALSQPKGPRGLFNIASGNGVSLQDMALALCQIGGWPPVLREDATHGDSGVSRSIGDARRLTAATGWTPQITLEASLRDMITSAP</sequence>